<proteinExistence type="predicted"/>
<evidence type="ECO:0000313" key="2">
    <source>
        <dbReference type="EMBL" id="QGV19275.1"/>
    </source>
</evidence>
<dbReference type="Proteomes" id="UP000423274">
    <property type="component" value="Chromosome"/>
</dbReference>
<feature type="region of interest" description="Disordered" evidence="1">
    <location>
        <begin position="13"/>
        <end position="38"/>
    </location>
</feature>
<evidence type="ECO:0000256" key="1">
    <source>
        <dbReference type="SAM" id="MobiDB-lite"/>
    </source>
</evidence>
<accession>A0AAP9KWU9</accession>
<dbReference type="AlphaFoldDB" id="A0AAP9KWU9"/>
<organism evidence="2 3">
    <name type="scientific">Lacticaseibacillus paracasei subsp. paracasei</name>
    <dbReference type="NCBI Taxonomy" id="47714"/>
    <lineage>
        <taxon>Bacteria</taxon>
        <taxon>Bacillati</taxon>
        <taxon>Bacillota</taxon>
        <taxon>Bacilli</taxon>
        <taxon>Lactobacillales</taxon>
        <taxon>Lactobacillaceae</taxon>
        <taxon>Lacticaseibacillus</taxon>
    </lineage>
</organism>
<protein>
    <submittedName>
        <fullName evidence="2">Uncharacterized protein</fullName>
    </submittedName>
</protein>
<dbReference type="EMBL" id="CP022954">
    <property type="protein sequence ID" value="QGV19275.1"/>
    <property type="molecule type" value="Genomic_DNA"/>
</dbReference>
<name>A0AAP9KWU9_LACPA</name>
<sequence>MFQRFVDKDLLNSVSGSNEDKRLKETLAPSGEKSRPIS</sequence>
<reference evidence="2 3" key="1">
    <citation type="submission" date="2017-08" db="EMBL/GenBank/DDBJ databases">
        <title>Genome sequence, comparative genomics and functional analysis of the highly adhesive Lactobacillus paracasei Kobulty strain.</title>
        <authorList>
            <person name="Koryszewska-Baginska A."/>
            <person name="Grynberg M."/>
            <person name="Aleksandrzak-Piekarczyk T."/>
        </authorList>
    </citation>
    <scope>NUCLEOTIDE SEQUENCE [LARGE SCALE GENOMIC DNA]</scope>
    <source>
        <strain evidence="2 3">IBB3423</strain>
    </source>
</reference>
<evidence type="ECO:0000313" key="3">
    <source>
        <dbReference type="Proteomes" id="UP000423274"/>
    </source>
</evidence>
<gene>
    <name evidence="2" type="ORF">LCAKO_2785</name>
</gene>